<dbReference type="SUPFAM" id="SSF48264">
    <property type="entry name" value="Cytochrome P450"/>
    <property type="match status" value="1"/>
</dbReference>
<comment type="similarity">
    <text evidence="2">Belongs to the cytochrome P450 family.</text>
</comment>
<dbReference type="InterPro" id="IPR050121">
    <property type="entry name" value="Cytochrome_P450_monoxygenase"/>
</dbReference>
<reference evidence="7 8" key="1">
    <citation type="submission" date="2017-10" db="EMBL/GenBank/DDBJ databases">
        <title>Comparative genomics in systemic dimorphic fungi from Ajellomycetaceae.</title>
        <authorList>
            <person name="Munoz J.F."/>
            <person name="Mcewen J.G."/>
            <person name="Clay O.K."/>
            <person name="Cuomo C.A."/>
        </authorList>
    </citation>
    <scope>NUCLEOTIDE SEQUENCE [LARGE SCALE GENOMIC DNA]</scope>
    <source>
        <strain evidence="7 8">UAMH7299</strain>
    </source>
</reference>
<evidence type="ECO:0000256" key="4">
    <source>
        <dbReference type="ARBA" id="ARBA00023004"/>
    </source>
</evidence>
<dbReference type="PRINTS" id="PR00385">
    <property type="entry name" value="P450"/>
</dbReference>
<accession>A0A2B7Z3U1</accession>
<feature type="transmembrane region" description="Helical" evidence="6">
    <location>
        <begin position="12"/>
        <end position="33"/>
    </location>
</feature>
<protein>
    <recommendedName>
        <fullName evidence="9">Cytochrome P450 oxidoreductase</fullName>
    </recommendedName>
</protein>
<evidence type="ECO:0000313" key="7">
    <source>
        <dbReference type="EMBL" id="PGH27909.1"/>
    </source>
</evidence>
<dbReference type="PANTHER" id="PTHR24305:SF232">
    <property type="entry name" value="P450, PUTATIVE (EUROFUNG)-RELATED"/>
    <property type="match status" value="1"/>
</dbReference>
<dbReference type="Pfam" id="PF00067">
    <property type="entry name" value="p450"/>
    <property type="match status" value="1"/>
</dbReference>
<evidence type="ECO:0000256" key="2">
    <source>
        <dbReference type="ARBA" id="ARBA00010617"/>
    </source>
</evidence>
<dbReference type="InterPro" id="IPR002401">
    <property type="entry name" value="Cyt_P450_E_grp-I"/>
</dbReference>
<keyword evidence="6" id="KW-1133">Transmembrane helix</keyword>
<dbReference type="GO" id="GO:0016705">
    <property type="term" value="F:oxidoreductase activity, acting on paired donors, with incorporation or reduction of molecular oxygen"/>
    <property type="evidence" value="ECO:0007669"/>
    <property type="project" value="InterPro"/>
</dbReference>
<dbReference type="EMBL" id="PDNA01000003">
    <property type="protein sequence ID" value="PGH27909.1"/>
    <property type="molecule type" value="Genomic_DNA"/>
</dbReference>
<dbReference type="PRINTS" id="PR00463">
    <property type="entry name" value="EP450I"/>
</dbReference>
<evidence type="ECO:0008006" key="9">
    <source>
        <dbReference type="Google" id="ProtNLM"/>
    </source>
</evidence>
<dbReference type="Proteomes" id="UP000224634">
    <property type="component" value="Unassembled WGS sequence"/>
</dbReference>
<keyword evidence="8" id="KW-1185">Reference proteome</keyword>
<evidence type="ECO:0000256" key="3">
    <source>
        <dbReference type="ARBA" id="ARBA00022723"/>
    </source>
</evidence>
<proteinExistence type="inferred from homology"/>
<comment type="cofactor">
    <cofactor evidence="1 5">
        <name>heme</name>
        <dbReference type="ChEBI" id="CHEBI:30413"/>
    </cofactor>
</comment>
<comment type="caution">
    <text evidence="7">The sequence shown here is derived from an EMBL/GenBank/DDBJ whole genome shotgun (WGS) entry which is preliminary data.</text>
</comment>
<keyword evidence="6" id="KW-0472">Membrane</keyword>
<evidence type="ECO:0000256" key="6">
    <source>
        <dbReference type="SAM" id="Phobius"/>
    </source>
</evidence>
<evidence type="ECO:0000313" key="8">
    <source>
        <dbReference type="Proteomes" id="UP000224634"/>
    </source>
</evidence>
<feature type="binding site" description="axial binding residue" evidence="5">
    <location>
        <position position="465"/>
    </location>
    <ligand>
        <name>heme</name>
        <dbReference type="ChEBI" id="CHEBI:30413"/>
    </ligand>
    <ligandPart>
        <name>Fe</name>
        <dbReference type="ChEBI" id="CHEBI:18248"/>
    </ligandPart>
</feature>
<keyword evidence="5" id="KW-0349">Heme</keyword>
<evidence type="ECO:0000256" key="5">
    <source>
        <dbReference type="PIRSR" id="PIRSR602401-1"/>
    </source>
</evidence>
<keyword evidence="3 5" id="KW-0479">Metal-binding</keyword>
<dbReference type="GO" id="GO:0020037">
    <property type="term" value="F:heme binding"/>
    <property type="evidence" value="ECO:0007669"/>
    <property type="project" value="InterPro"/>
</dbReference>
<dbReference type="AlphaFoldDB" id="A0A2B7Z3U1"/>
<keyword evidence="6" id="KW-0812">Transmembrane</keyword>
<dbReference type="Gene3D" id="1.10.630.10">
    <property type="entry name" value="Cytochrome P450"/>
    <property type="match status" value="1"/>
</dbReference>
<keyword evidence="4 5" id="KW-0408">Iron</keyword>
<dbReference type="OrthoDB" id="3934656at2759"/>
<dbReference type="InterPro" id="IPR036396">
    <property type="entry name" value="Cyt_P450_sf"/>
</dbReference>
<dbReference type="STRING" id="1447883.A0A2B7Z3U1"/>
<sequence length="515" mass="57792">MDVIRSQINISPVVALAATICLLPATVIIYRLFFHPLARIPGPKLAAITRLWYALQGRSGRARELTKWLHGTYGPVVRVAPNIIWFNTEDGVKEVYRAGSPFGKSDWYYAVASGHGAIQWFPLKREAPDTLDLVSEMDMKRYRMQRRLVGPVYSAANLQKHEHLIEAVIERFVAKLKTLNGKEVDLTEWMHILSVETLTAVTFGWSPGLIEDGNDYGTFIDGYFQFWRYFTVVGLYPYAVLISHKLGVAAKRALQRLVEVGVAASPKPPKNIWIEVGQQIFGSSRGNREVADKPSGSLADDLVLLHQTKPEFKQQYLTEMVSSTIKAGQDTLAATLTAVIAQTITHPSVKARVLEEVTGLEHEITSFREAADSPYTTATIREAMRLWPVIALAMYRTVPAKGLNLNGYHIPPGTTVGCSPLALHCNPKIAGEDPEEFKPDRWLDEDRYAILNQFSLAFGSNNRSCPGRNISEMTLYKAFPTLMRHFDIEVQIPKKWMTFGMGSMTEVKARFHVKK</sequence>
<name>A0A2B7Z3U1_POLH7</name>
<evidence type="ECO:0000256" key="1">
    <source>
        <dbReference type="ARBA" id="ARBA00001971"/>
    </source>
</evidence>
<organism evidence="7 8">
    <name type="scientific">Polytolypa hystricis (strain UAMH7299)</name>
    <dbReference type="NCBI Taxonomy" id="1447883"/>
    <lineage>
        <taxon>Eukaryota</taxon>
        <taxon>Fungi</taxon>
        <taxon>Dikarya</taxon>
        <taxon>Ascomycota</taxon>
        <taxon>Pezizomycotina</taxon>
        <taxon>Eurotiomycetes</taxon>
        <taxon>Eurotiomycetidae</taxon>
        <taxon>Onygenales</taxon>
        <taxon>Onygenales incertae sedis</taxon>
        <taxon>Polytolypa</taxon>
    </lineage>
</organism>
<dbReference type="GO" id="GO:0004497">
    <property type="term" value="F:monooxygenase activity"/>
    <property type="evidence" value="ECO:0007669"/>
    <property type="project" value="InterPro"/>
</dbReference>
<gene>
    <name evidence="7" type="ORF">AJ80_00459</name>
</gene>
<dbReference type="PANTHER" id="PTHR24305">
    <property type="entry name" value="CYTOCHROME P450"/>
    <property type="match status" value="1"/>
</dbReference>
<dbReference type="InterPro" id="IPR001128">
    <property type="entry name" value="Cyt_P450"/>
</dbReference>
<dbReference type="GO" id="GO:0005506">
    <property type="term" value="F:iron ion binding"/>
    <property type="evidence" value="ECO:0007669"/>
    <property type="project" value="InterPro"/>
</dbReference>